<organism evidence="2 3">
    <name type="scientific">Quercus suber</name>
    <name type="common">Cork oak</name>
    <dbReference type="NCBI Taxonomy" id="58331"/>
    <lineage>
        <taxon>Eukaryota</taxon>
        <taxon>Viridiplantae</taxon>
        <taxon>Streptophyta</taxon>
        <taxon>Embryophyta</taxon>
        <taxon>Tracheophyta</taxon>
        <taxon>Spermatophyta</taxon>
        <taxon>Magnoliopsida</taxon>
        <taxon>eudicotyledons</taxon>
        <taxon>Gunneridae</taxon>
        <taxon>Pentapetalae</taxon>
        <taxon>rosids</taxon>
        <taxon>fabids</taxon>
        <taxon>Fagales</taxon>
        <taxon>Fagaceae</taxon>
        <taxon>Quercus</taxon>
    </lineage>
</organism>
<keyword evidence="1" id="KW-0812">Transmembrane</keyword>
<keyword evidence="3" id="KW-1185">Reference proteome</keyword>
<feature type="transmembrane region" description="Helical" evidence="1">
    <location>
        <begin position="44"/>
        <end position="62"/>
    </location>
</feature>
<evidence type="ECO:0000256" key="1">
    <source>
        <dbReference type="SAM" id="Phobius"/>
    </source>
</evidence>
<dbReference type="Proteomes" id="UP000237347">
    <property type="component" value="Unassembled WGS sequence"/>
</dbReference>
<evidence type="ECO:0000313" key="3">
    <source>
        <dbReference type="Proteomes" id="UP000237347"/>
    </source>
</evidence>
<protein>
    <submittedName>
        <fullName evidence="2">Uncharacterized protein</fullName>
    </submittedName>
</protein>
<sequence length="170" mass="18260">MAASNESEIFLTFCPCLACVNKTTNYDCNNYLKGREECRDFKRIVLVVSIVVVVKFGLAFGFDGGGFGTCGFDGDNGSWWLWVTNQIKSFDDGGRFNCTAVIAVTTAGGDVWHRPLSSTYLSRVSVSSKSSVVLRLELLQLLCFLRIGDQAAAAAAPAAAADTSSLSAYI</sequence>
<evidence type="ECO:0000313" key="2">
    <source>
        <dbReference type="EMBL" id="KAK7847109.1"/>
    </source>
</evidence>
<name>A0AAW0L8D5_QUESU</name>
<proteinExistence type="predicted"/>
<keyword evidence="1" id="KW-1133">Transmembrane helix</keyword>
<accession>A0AAW0L8D5</accession>
<gene>
    <name evidence="2" type="ORF">CFP56_007146</name>
</gene>
<dbReference type="AlphaFoldDB" id="A0AAW0L8D5"/>
<reference evidence="2 3" key="1">
    <citation type="journal article" date="2018" name="Sci. Data">
        <title>The draft genome sequence of cork oak.</title>
        <authorList>
            <person name="Ramos A.M."/>
            <person name="Usie A."/>
            <person name="Barbosa P."/>
            <person name="Barros P.M."/>
            <person name="Capote T."/>
            <person name="Chaves I."/>
            <person name="Simoes F."/>
            <person name="Abreu I."/>
            <person name="Carrasquinho I."/>
            <person name="Faro C."/>
            <person name="Guimaraes J.B."/>
            <person name="Mendonca D."/>
            <person name="Nobrega F."/>
            <person name="Rodrigues L."/>
            <person name="Saibo N.J.M."/>
            <person name="Varela M.C."/>
            <person name="Egas C."/>
            <person name="Matos J."/>
            <person name="Miguel C.M."/>
            <person name="Oliveira M.M."/>
            <person name="Ricardo C.P."/>
            <person name="Goncalves S."/>
        </authorList>
    </citation>
    <scope>NUCLEOTIDE SEQUENCE [LARGE SCALE GENOMIC DNA]</scope>
    <source>
        <strain evidence="3">cv. HL8</strain>
    </source>
</reference>
<dbReference type="EMBL" id="PKMF04000146">
    <property type="protein sequence ID" value="KAK7847109.1"/>
    <property type="molecule type" value="Genomic_DNA"/>
</dbReference>
<keyword evidence="1" id="KW-0472">Membrane</keyword>
<comment type="caution">
    <text evidence="2">The sequence shown here is derived from an EMBL/GenBank/DDBJ whole genome shotgun (WGS) entry which is preliminary data.</text>
</comment>